<evidence type="ECO:0000313" key="4">
    <source>
        <dbReference type="Proteomes" id="UP000005239"/>
    </source>
</evidence>
<evidence type="ECO:0000256" key="1">
    <source>
        <dbReference type="SAM" id="MobiDB-lite"/>
    </source>
</evidence>
<accession>A0A8R1V3W7</accession>
<gene>
    <name evidence="3" type="primary">WBGene00281936</name>
</gene>
<dbReference type="EnsemblMetazoa" id="PPA43567.1">
    <property type="protein sequence ID" value="PPA43567.1"/>
    <property type="gene ID" value="WBGene00281936"/>
</dbReference>
<keyword evidence="4" id="KW-1185">Reference proteome</keyword>
<sequence>MEQPGAPLLFVLSAVTTSCSCVTSGESSRRGGRERVSTLERSKIKDQVQRSKITSYLVRSAERMAVSVETEEDGIFSNDPSGPEFAIIRSRVAEGRGKSARCGAE</sequence>
<protein>
    <submittedName>
        <fullName evidence="3">Uncharacterized protein</fullName>
    </submittedName>
</protein>
<reference evidence="4" key="1">
    <citation type="journal article" date="2008" name="Nat. Genet.">
        <title>The Pristionchus pacificus genome provides a unique perspective on nematode lifestyle and parasitism.</title>
        <authorList>
            <person name="Dieterich C."/>
            <person name="Clifton S.W."/>
            <person name="Schuster L.N."/>
            <person name="Chinwalla A."/>
            <person name="Delehaunty K."/>
            <person name="Dinkelacker I."/>
            <person name="Fulton L."/>
            <person name="Fulton R."/>
            <person name="Godfrey J."/>
            <person name="Minx P."/>
            <person name="Mitreva M."/>
            <person name="Roeseler W."/>
            <person name="Tian H."/>
            <person name="Witte H."/>
            <person name="Yang S.P."/>
            <person name="Wilson R.K."/>
            <person name="Sommer R.J."/>
        </authorList>
    </citation>
    <scope>NUCLEOTIDE SEQUENCE [LARGE SCALE GENOMIC DNA]</scope>
    <source>
        <strain evidence="4">PS312</strain>
    </source>
</reference>
<feature type="region of interest" description="Disordered" evidence="1">
    <location>
        <begin position="22"/>
        <end position="43"/>
    </location>
</feature>
<dbReference type="AlphaFoldDB" id="A0A2A6C527"/>
<keyword evidence="2" id="KW-0732">Signal</keyword>
<feature type="chain" id="PRO_5043780749" evidence="2">
    <location>
        <begin position="22"/>
        <end position="105"/>
    </location>
</feature>
<organism evidence="3 4">
    <name type="scientific">Pristionchus pacificus</name>
    <name type="common">Parasitic nematode worm</name>
    <dbReference type="NCBI Taxonomy" id="54126"/>
    <lineage>
        <taxon>Eukaryota</taxon>
        <taxon>Metazoa</taxon>
        <taxon>Ecdysozoa</taxon>
        <taxon>Nematoda</taxon>
        <taxon>Chromadorea</taxon>
        <taxon>Rhabditida</taxon>
        <taxon>Rhabditina</taxon>
        <taxon>Diplogasteromorpha</taxon>
        <taxon>Diplogasteroidea</taxon>
        <taxon>Neodiplogasteridae</taxon>
        <taxon>Pristionchus</taxon>
    </lineage>
</organism>
<feature type="signal peptide" evidence="2">
    <location>
        <begin position="1"/>
        <end position="21"/>
    </location>
</feature>
<accession>A0A2A6C527</accession>
<evidence type="ECO:0000256" key="2">
    <source>
        <dbReference type="SAM" id="SignalP"/>
    </source>
</evidence>
<name>A0A2A6C527_PRIPA</name>
<proteinExistence type="predicted"/>
<evidence type="ECO:0000313" key="3">
    <source>
        <dbReference type="EnsemblMetazoa" id="PPA43567.1"/>
    </source>
</evidence>
<dbReference type="Proteomes" id="UP000005239">
    <property type="component" value="Unassembled WGS sequence"/>
</dbReference>
<reference evidence="3" key="2">
    <citation type="submission" date="2022-06" db="UniProtKB">
        <authorList>
            <consortium name="EnsemblMetazoa"/>
        </authorList>
    </citation>
    <scope>IDENTIFICATION</scope>
    <source>
        <strain evidence="3">PS312</strain>
    </source>
</reference>
<feature type="compositionally biased region" description="Basic and acidic residues" evidence="1">
    <location>
        <begin position="27"/>
        <end position="43"/>
    </location>
</feature>